<evidence type="ECO:0000313" key="3">
    <source>
        <dbReference type="Proteomes" id="UP000234503"/>
    </source>
</evidence>
<feature type="transmembrane region" description="Helical" evidence="1">
    <location>
        <begin position="42"/>
        <end position="60"/>
    </location>
</feature>
<dbReference type="AlphaFoldDB" id="A0A2N5E423"/>
<dbReference type="EMBL" id="PJZH01000008">
    <property type="protein sequence ID" value="PLR35594.1"/>
    <property type="molecule type" value="Genomic_DNA"/>
</dbReference>
<organism evidence="2 3">
    <name type="scientific">Chimaeribacter coloradensis</name>
    <dbReference type="NCBI Taxonomy" id="2060068"/>
    <lineage>
        <taxon>Bacteria</taxon>
        <taxon>Pseudomonadati</taxon>
        <taxon>Pseudomonadota</taxon>
        <taxon>Gammaproteobacteria</taxon>
        <taxon>Enterobacterales</taxon>
        <taxon>Yersiniaceae</taxon>
        <taxon>Chimaeribacter</taxon>
    </lineage>
</organism>
<gene>
    <name evidence="2" type="ORF">CYR32_10395</name>
</gene>
<proteinExistence type="predicted"/>
<accession>A0A2N5E423</accession>
<feature type="transmembrane region" description="Helical" evidence="1">
    <location>
        <begin position="12"/>
        <end position="36"/>
    </location>
</feature>
<evidence type="ECO:0000256" key="1">
    <source>
        <dbReference type="SAM" id="Phobius"/>
    </source>
</evidence>
<keyword evidence="1" id="KW-0472">Membrane</keyword>
<name>A0A2N5E423_9GAMM</name>
<protein>
    <submittedName>
        <fullName evidence="2">Uncharacterized protein</fullName>
    </submittedName>
</protein>
<reference evidence="2 3" key="1">
    <citation type="submission" date="2017-12" db="EMBL/GenBank/DDBJ databases">
        <title>Characterization of six clinical isolates of Enterochimera gen. nov., a novel genus of the Yersiniaciae family and the three species Enterochimera arupensis sp. nov., Enterochimera coloradensis sp. nov, and Enterochimera californica sp. nov.</title>
        <authorList>
            <person name="Rossi A."/>
            <person name="Fisher M."/>
        </authorList>
    </citation>
    <scope>NUCLEOTIDE SEQUENCE [LARGE SCALE GENOMIC DNA]</scope>
    <source>
        <strain evidence="3">2016-Iso4</strain>
    </source>
</reference>
<evidence type="ECO:0000313" key="2">
    <source>
        <dbReference type="EMBL" id="PLR35594.1"/>
    </source>
</evidence>
<keyword evidence="3" id="KW-1185">Reference proteome</keyword>
<sequence length="61" mass="7245">MMNFVRRFFNRLIKSLFSMYSPALLTLLFAVVLVQIFPNGPIWPVPVFLVFMLIIFGRYMK</sequence>
<dbReference type="Proteomes" id="UP000234503">
    <property type="component" value="Unassembled WGS sequence"/>
</dbReference>
<keyword evidence="1" id="KW-0812">Transmembrane</keyword>
<comment type="caution">
    <text evidence="2">The sequence shown here is derived from an EMBL/GenBank/DDBJ whole genome shotgun (WGS) entry which is preliminary data.</text>
</comment>
<keyword evidence="1" id="KW-1133">Transmembrane helix</keyword>